<evidence type="ECO:0000313" key="1">
    <source>
        <dbReference type="EMBL" id="JAE17638.1"/>
    </source>
</evidence>
<name>A0A0A9GAG0_ARUDO</name>
<protein>
    <submittedName>
        <fullName evidence="1">Uncharacterized protein</fullName>
    </submittedName>
</protein>
<dbReference type="EMBL" id="GBRH01180258">
    <property type="protein sequence ID" value="JAE17638.1"/>
    <property type="molecule type" value="Transcribed_RNA"/>
</dbReference>
<reference evidence="1" key="1">
    <citation type="submission" date="2014-09" db="EMBL/GenBank/DDBJ databases">
        <authorList>
            <person name="Magalhaes I.L.F."/>
            <person name="Oliveira U."/>
            <person name="Santos F.R."/>
            <person name="Vidigal T.H.D.A."/>
            <person name="Brescovit A.D."/>
            <person name="Santos A.J."/>
        </authorList>
    </citation>
    <scope>NUCLEOTIDE SEQUENCE</scope>
    <source>
        <tissue evidence="1">Shoot tissue taken approximately 20 cm above the soil surface</tissue>
    </source>
</reference>
<accession>A0A0A9GAG0</accession>
<proteinExistence type="predicted"/>
<dbReference type="AlphaFoldDB" id="A0A0A9GAG0"/>
<sequence>MYPYVPTTRPVLTSLPSSSKILAMPKSEILGFILLSRSTLLALRSLWMTLRQESSWRYSMPRAIPMMMLCLIFQSN</sequence>
<reference evidence="1" key="2">
    <citation type="journal article" date="2015" name="Data Brief">
        <title>Shoot transcriptome of the giant reed, Arundo donax.</title>
        <authorList>
            <person name="Barrero R.A."/>
            <person name="Guerrero F.D."/>
            <person name="Moolhuijzen P."/>
            <person name="Goolsby J.A."/>
            <person name="Tidwell J."/>
            <person name="Bellgard S.E."/>
            <person name="Bellgard M.I."/>
        </authorList>
    </citation>
    <scope>NUCLEOTIDE SEQUENCE</scope>
    <source>
        <tissue evidence="1">Shoot tissue taken approximately 20 cm above the soil surface</tissue>
    </source>
</reference>
<organism evidence="1">
    <name type="scientific">Arundo donax</name>
    <name type="common">Giant reed</name>
    <name type="synonym">Donax arundinaceus</name>
    <dbReference type="NCBI Taxonomy" id="35708"/>
    <lineage>
        <taxon>Eukaryota</taxon>
        <taxon>Viridiplantae</taxon>
        <taxon>Streptophyta</taxon>
        <taxon>Embryophyta</taxon>
        <taxon>Tracheophyta</taxon>
        <taxon>Spermatophyta</taxon>
        <taxon>Magnoliopsida</taxon>
        <taxon>Liliopsida</taxon>
        <taxon>Poales</taxon>
        <taxon>Poaceae</taxon>
        <taxon>PACMAD clade</taxon>
        <taxon>Arundinoideae</taxon>
        <taxon>Arundineae</taxon>
        <taxon>Arundo</taxon>
    </lineage>
</organism>